<comment type="subcellular location">
    <subcellularLocation>
        <location evidence="1">Golgi apparatus membrane</location>
        <topology evidence="1">Peripheral membrane protein</topology>
    </subcellularLocation>
</comment>
<evidence type="ECO:0000256" key="5">
    <source>
        <dbReference type="ARBA" id="ARBA00022927"/>
    </source>
</evidence>
<feature type="region of interest" description="Disordered" evidence="8">
    <location>
        <begin position="201"/>
        <end position="253"/>
    </location>
</feature>
<feature type="non-terminal residue" evidence="9">
    <location>
        <position position="1"/>
    </location>
</feature>
<keyword evidence="10" id="KW-1185">Reference proteome</keyword>
<evidence type="ECO:0000256" key="8">
    <source>
        <dbReference type="SAM" id="MobiDB-lite"/>
    </source>
</evidence>
<dbReference type="PANTHER" id="PTHR31658:SF0">
    <property type="entry name" value="CONSERVED OLIGOMERIC GOLGI COMPLEX SUBUNIT 1"/>
    <property type="match status" value="1"/>
</dbReference>
<dbReference type="AlphaFoldDB" id="A0AAD5S4D7"/>
<organism evidence="9 10">
    <name type="scientific">Rhizophlyctis rosea</name>
    <dbReference type="NCBI Taxonomy" id="64517"/>
    <lineage>
        <taxon>Eukaryota</taxon>
        <taxon>Fungi</taxon>
        <taxon>Fungi incertae sedis</taxon>
        <taxon>Chytridiomycota</taxon>
        <taxon>Chytridiomycota incertae sedis</taxon>
        <taxon>Chytridiomycetes</taxon>
        <taxon>Rhizophlyctidales</taxon>
        <taxon>Rhizophlyctidaceae</taxon>
        <taxon>Rhizophlyctis</taxon>
    </lineage>
</organism>
<evidence type="ECO:0000256" key="4">
    <source>
        <dbReference type="ARBA" id="ARBA00022448"/>
    </source>
</evidence>
<evidence type="ECO:0000256" key="3">
    <source>
        <dbReference type="ARBA" id="ARBA00020978"/>
    </source>
</evidence>
<gene>
    <name evidence="9" type="ORF">HK097_002444</name>
</gene>
<dbReference type="GO" id="GO:0015031">
    <property type="term" value="P:protein transport"/>
    <property type="evidence" value="ECO:0007669"/>
    <property type="project" value="UniProtKB-KW"/>
</dbReference>
<keyword evidence="6" id="KW-0333">Golgi apparatus</keyword>
<evidence type="ECO:0000313" key="10">
    <source>
        <dbReference type="Proteomes" id="UP001212841"/>
    </source>
</evidence>
<keyword evidence="7" id="KW-0472">Membrane</keyword>
<proteinExistence type="inferred from homology"/>
<evidence type="ECO:0000256" key="6">
    <source>
        <dbReference type="ARBA" id="ARBA00023034"/>
    </source>
</evidence>
<keyword evidence="5" id="KW-0653">Protein transport</keyword>
<dbReference type="GO" id="GO:0017119">
    <property type="term" value="C:Golgi transport complex"/>
    <property type="evidence" value="ECO:0007669"/>
    <property type="project" value="InterPro"/>
</dbReference>
<evidence type="ECO:0000256" key="2">
    <source>
        <dbReference type="ARBA" id="ARBA00006653"/>
    </source>
</evidence>
<dbReference type="EMBL" id="JADGJD010001527">
    <property type="protein sequence ID" value="KAJ3040848.1"/>
    <property type="molecule type" value="Genomic_DNA"/>
</dbReference>
<accession>A0AAD5S4D7</accession>
<feature type="compositionally biased region" description="Polar residues" evidence="8">
    <location>
        <begin position="214"/>
        <end position="223"/>
    </location>
</feature>
<comment type="caution">
    <text evidence="9">The sequence shown here is derived from an EMBL/GenBank/DDBJ whole genome shotgun (WGS) entry which is preliminary data.</text>
</comment>
<evidence type="ECO:0000313" key="9">
    <source>
        <dbReference type="EMBL" id="KAJ3040848.1"/>
    </source>
</evidence>
<dbReference type="PANTHER" id="PTHR31658">
    <property type="entry name" value="CONSERVED OLIGOMERIC GOLGI COMPLEX SUBUNIT 1"/>
    <property type="match status" value="1"/>
</dbReference>
<evidence type="ECO:0000256" key="7">
    <source>
        <dbReference type="ARBA" id="ARBA00023136"/>
    </source>
</evidence>
<comment type="similarity">
    <text evidence="2">Belongs to the COG1 family.</text>
</comment>
<reference evidence="9" key="1">
    <citation type="submission" date="2020-05" db="EMBL/GenBank/DDBJ databases">
        <title>Phylogenomic resolution of chytrid fungi.</title>
        <authorList>
            <person name="Stajich J.E."/>
            <person name="Amses K."/>
            <person name="Simmons R."/>
            <person name="Seto K."/>
            <person name="Myers J."/>
            <person name="Bonds A."/>
            <person name="Quandt C.A."/>
            <person name="Barry K."/>
            <person name="Liu P."/>
            <person name="Grigoriev I."/>
            <person name="Longcore J.E."/>
            <person name="James T.Y."/>
        </authorList>
    </citation>
    <scope>NUCLEOTIDE SEQUENCE</scope>
    <source>
        <strain evidence="9">JEL0318</strain>
    </source>
</reference>
<dbReference type="GO" id="GO:0000139">
    <property type="term" value="C:Golgi membrane"/>
    <property type="evidence" value="ECO:0007669"/>
    <property type="project" value="UniProtKB-SubCell"/>
</dbReference>
<sequence length="338" mass="36243">GEDWKEGLRVRGAWEGGHQSFDAAVPVLPSPFIIPLLFRIAEDVNRISGCFFELPALNATLRDLGGRVLNVYQAFVKKAEAVSAIGATQLLFDVLFWGKIFEGVWGGVEGGDENGEVKGRVNVDEITTVLKAKIDSSQSTTLEEIIKTNVERSYSRSHVLLGSLLLLNHRPSDIRKSLSTQEMHNVIPLATQPPRFTLLPVTSVPTNKPDRRVNSSSQATLTASRRRSSAVHALSSTSTTTQPPKTLRKPRSSSIHLLRSPHVASPSTPTTPSLTNVMGLVSSVSGLARDIQLGQVQQKTSEVFMNASNFISGVWGAGAGVGGGGPSSPSPGRRYGGE</sequence>
<protein>
    <recommendedName>
        <fullName evidence="3">Conserved oligomeric Golgi complex subunit 1</fullName>
    </recommendedName>
</protein>
<keyword evidence="4" id="KW-0813">Transport</keyword>
<dbReference type="InterPro" id="IPR033370">
    <property type="entry name" value="COG1"/>
</dbReference>
<dbReference type="Proteomes" id="UP001212841">
    <property type="component" value="Unassembled WGS sequence"/>
</dbReference>
<name>A0AAD5S4D7_9FUNG</name>
<dbReference type="GO" id="GO:0006891">
    <property type="term" value="P:intra-Golgi vesicle-mediated transport"/>
    <property type="evidence" value="ECO:0007669"/>
    <property type="project" value="InterPro"/>
</dbReference>
<evidence type="ECO:0000256" key="1">
    <source>
        <dbReference type="ARBA" id="ARBA00004395"/>
    </source>
</evidence>